<dbReference type="PANTHER" id="PTHR48466:SF2">
    <property type="entry name" value="OS10G0509000 PROTEIN"/>
    <property type="match status" value="1"/>
</dbReference>
<evidence type="ECO:0000256" key="1">
    <source>
        <dbReference type="ARBA" id="ARBA00022730"/>
    </source>
</evidence>
<dbReference type="GO" id="GO:0030983">
    <property type="term" value="F:mismatched DNA binding"/>
    <property type="evidence" value="ECO:0007669"/>
    <property type="project" value="InterPro"/>
</dbReference>
<dbReference type="InterPro" id="IPR005747">
    <property type="entry name" value="MutS2"/>
</dbReference>
<keyword evidence="10" id="KW-1185">Reference proteome</keyword>
<dbReference type="PIRSF" id="PIRSF005814">
    <property type="entry name" value="MutS_YshD"/>
    <property type="match status" value="1"/>
</dbReference>
<dbReference type="InterPro" id="IPR046893">
    <property type="entry name" value="MSSS"/>
</dbReference>
<keyword evidence="4" id="KW-0067">ATP-binding</keyword>
<feature type="domain" description="DNA mismatch repair proteins mutS family" evidence="9">
    <location>
        <begin position="554"/>
        <end position="570"/>
    </location>
</feature>
<organism evidence="10 11">
    <name type="scientific">Cucurbita moschata</name>
    <name type="common">Winter crookneck squash</name>
    <name type="synonym">Cucurbita pepo var. moschata</name>
    <dbReference type="NCBI Taxonomy" id="3662"/>
    <lineage>
        <taxon>Eukaryota</taxon>
        <taxon>Viridiplantae</taxon>
        <taxon>Streptophyta</taxon>
        <taxon>Embryophyta</taxon>
        <taxon>Tracheophyta</taxon>
        <taxon>Spermatophyta</taxon>
        <taxon>Magnoliopsida</taxon>
        <taxon>eudicotyledons</taxon>
        <taxon>Gunneridae</taxon>
        <taxon>Pentapetalae</taxon>
        <taxon>rosids</taxon>
        <taxon>fabids</taxon>
        <taxon>Cucurbitales</taxon>
        <taxon>Cucurbitaceae</taxon>
        <taxon>Cucurbiteae</taxon>
        <taxon>Cucurbita</taxon>
    </lineage>
</organism>
<dbReference type="RefSeq" id="XP_022922840.1">
    <property type="nucleotide sequence ID" value="XM_023067072.1"/>
</dbReference>
<dbReference type="GO" id="GO:0005524">
    <property type="term" value="F:ATP binding"/>
    <property type="evidence" value="ECO:0007669"/>
    <property type="project" value="UniProtKB-KW"/>
</dbReference>
<keyword evidence="7" id="KW-0175">Coiled coil</keyword>
<evidence type="ECO:0000256" key="6">
    <source>
        <dbReference type="ARBA" id="ARBA00023125"/>
    </source>
</evidence>
<evidence type="ECO:0000256" key="4">
    <source>
        <dbReference type="ARBA" id="ARBA00022840"/>
    </source>
</evidence>
<dbReference type="GO" id="GO:0006298">
    <property type="term" value="P:mismatch repair"/>
    <property type="evidence" value="ECO:0007669"/>
    <property type="project" value="InterPro"/>
</dbReference>
<reference evidence="11" key="1">
    <citation type="submission" date="2025-08" db="UniProtKB">
        <authorList>
            <consortium name="RefSeq"/>
        </authorList>
    </citation>
    <scope>IDENTIFICATION</scope>
    <source>
        <tissue evidence="11">Young leaves</tissue>
    </source>
</reference>
<gene>
    <name evidence="11" type="primary">LOC111430703</name>
</gene>
<evidence type="ECO:0000256" key="5">
    <source>
        <dbReference type="ARBA" id="ARBA00022884"/>
    </source>
</evidence>
<dbReference type="PROSITE" id="PS00486">
    <property type="entry name" value="DNA_MISMATCH_REPAIR_2"/>
    <property type="match status" value="1"/>
</dbReference>
<dbReference type="GO" id="GO:0019843">
    <property type="term" value="F:rRNA binding"/>
    <property type="evidence" value="ECO:0007669"/>
    <property type="project" value="UniProtKB-KW"/>
</dbReference>
<dbReference type="GO" id="GO:0016887">
    <property type="term" value="F:ATP hydrolysis activity"/>
    <property type="evidence" value="ECO:0007669"/>
    <property type="project" value="InterPro"/>
</dbReference>
<dbReference type="Pfam" id="PF20297">
    <property type="entry name" value="MSSS"/>
    <property type="match status" value="1"/>
</dbReference>
<evidence type="ECO:0000256" key="8">
    <source>
        <dbReference type="SAM" id="MobiDB-lite"/>
    </source>
</evidence>
<dbReference type="Pfam" id="PF00488">
    <property type="entry name" value="MutS_V"/>
    <property type="match status" value="1"/>
</dbReference>
<evidence type="ECO:0000256" key="3">
    <source>
        <dbReference type="ARBA" id="ARBA00022801"/>
    </source>
</evidence>
<dbReference type="InterPro" id="IPR027417">
    <property type="entry name" value="P-loop_NTPase"/>
</dbReference>
<dbReference type="KEGG" id="cmos:111430703"/>
<dbReference type="SUPFAM" id="SSF52540">
    <property type="entry name" value="P-loop containing nucleoside triphosphate hydrolases"/>
    <property type="match status" value="1"/>
</dbReference>
<keyword evidence="2" id="KW-0547">Nucleotide-binding</keyword>
<dbReference type="GO" id="GO:0045910">
    <property type="term" value="P:negative regulation of DNA recombination"/>
    <property type="evidence" value="ECO:0007669"/>
    <property type="project" value="InterPro"/>
</dbReference>
<evidence type="ECO:0000313" key="11">
    <source>
        <dbReference type="RefSeq" id="XP_022922840.1"/>
    </source>
</evidence>
<dbReference type="GeneID" id="111430703"/>
<proteinExistence type="predicted"/>
<feature type="compositionally biased region" description="Polar residues" evidence="8">
    <location>
        <begin position="773"/>
        <end position="782"/>
    </location>
</feature>
<dbReference type="FunFam" id="3.40.50.300:FF:000830">
    <property type="entry name" value="Endonuclease MutS2"/>
    <property type="match status" value="1"/>
</dbReference>
<dbReference type="GO" id="GO:0004519">
    <property type="term" value="F:endonuclease activity"/>
    <property type="evidence" value="ECO:0007669"/>
    <property type="project" value="InterPro"/>
</dbReference>
<keyword evidence="5" id="KW-0694">RNA-binding</keyword>
<keyword evidence="3" id="KW-0378">Hydrolase</keyword>
<evidence type="ECO:0000313" key="10">
    <source>
        <dbReference type="Proteomes" id="UP000504609"/>
    </source>
</evidence>
<protein>
    <submittedName>
        <fullName evidence="11">Uncharacterized protein LOC111430703 isoform X1</fullName>
    </submittedName>
</protein>
<evidence type="ECO:0000256" key="2">
    <source>
        <dbReference type="ARBA" id="ARBA00022741"/>
    </source>
</evidence>
<dbReference type="NCBIfam" id="TIGR01069">
    <property type="entry name" value="mutS2"/>
    <property type="match status" value="1"/>
</dbReference>
<keyword evidence="6" id="KW-0238">DNA-binding</keyword>
<name>A0A6J1E9Y4_CUCMO</name>
<dbReference type="SMART" id="SM00534">
    <property type="entry name" value="MUTSac"/>
    <property type="match status" value="1"/>
</dbReference>
<feature type="coiled-coil region" evidence="7">
    <location>
        <begin position="294"/>
        <end position="321"/>
    </location>
</feature>
<dbReference type="Proteomes" id="UP000504609">
    <property type="component" value="Unplaced"/>
</dbReference>
<dbReference type="InterPro" id="IPR045076">
    <property type="entry name" value="MutS"/>
</dbReference>
<feature type="region of interest" description="Disordered" evidence="8">
    <location>
        <begin position="760"/>
        <end position="782"/>
    </location>
</feature>
<dbReference type="AlphaFoldDB" id="A0A6J1E9Y4"/>
<accession>A0A6J1E9Y4</accession>
<sequence>MLSAAVFGHHLTWINSATLPVISVSSFRFQNRAVPVHFSLSANLSVGNDIRGDRNRHSIHLDSLRALEWDKLCDSVASFARTSLGRQAIKAQLWSLNRTYEESLRLLDETNAAVEMHKHGGCSLDLSGVDLRLVKSAMEHAQRSLPMDGNEAVAIAALLQFADMLQFNLKTAIKEDADWSTRFMPLTKVIMGMVVNQSLIKLILNVVDEDGSVKDSASSALRQSRDQVRKLEKKLCQLMDSLVRNAKSGTSFMEVGIVDGRWCIKSEGVQLMDVKGLLLSSAAGIGTVLEPLSAVPLNDELQQARAAVAKAEEDVLFMLTEKVWVKMDFEDINKLIRCIIELDVVNARASYGLSFGGACPNLILPGGCNSSIANVYLSGDQISQASHPKENKWVLYLPNAHHPLLTQQYRESLENAKRDVRNAVTEIGRKLPGGNMSWKEKGVADISLLKMKVEQLEQARPVSVDFAISHRIRVLVITGPNTGGKTVCLKTIGLAAMMAKSGLHVLASESVQIPWFDSVLADIGDEQSLTQSLSTFSGHLRKISEIQSVSTSQSLVLLDEVGAGTNPLEGAALGMSLLESFAKCGAALTIATTHHGELKTLKYRSLIHSYEAFLYSNEVFENACMEFDEVNLKPTYKILWGVPGRSNAINIAERLGVPSSVVDDAREHYGAASAQIDEVILDMECTKKKYGDLLQEAQNNLTDSKNLYEKLLLARRNIIEHGRQQRLRKVQEVSRAAATARSNLHRKVRELRASAIEFSPPSATDSRQRAVKNPNTLDTTGQKNSMALDTHISSTGDINQPRSEEPEFPTVGDTVYVSSFGKKATVLGVEPSKDEVTVRVGSIKLKLKFTDIMR</sequence>
<evidence type="ECO:0000259" key="9">
    <source>
        <dbReference type="PROSITE" id="PS00486"/>
    </source>
</evidence>
<dbReference type="GO" id="GO:0140664">
    <property type="term" value="F:ATP-dependent DNA damage sensor activity"/>
    <property type="evidence" value="ECO:0007669"/>
    <property type="project" value="InterPro"/>
</dbReference>
<dbReference type="PANTHER" id="PTHR48466">
    <property type="entry name" value="OS10G0509000 PROTEIN-RELATED"/>
    <property type="match status" value="1"/>
</dbReference>
<dbReference type="InterPro" id="IPR000432">
    <property type="entry name" value="DNA_mismatch_repair_MutS_C"/>
</dbReference>
<evidence type="ECO:0000256" key="7">
    <source>
        <dbReference type="SAM" id="Coils"/>
    </source>
</evidence>
<keyword evidence="1" id="KW-0699">rRNA-binding</keyword>
<dbReference type="Gene3D" id="3.40.50.300">
    <property type="entry name" value="P-loop containing nucleotide triphosphate hydrolases"/>
    <property type="match status" value="1"/>
</dbReference>